<organism evidence="1 2">
    <name type="scientific">Moraxella macacae 0408225</name>
    <dbReference type="NCBI Taxonomy" id="1230338"/>
    <lineage>
        <taxon>Bacteria</taxon>
        <taxon>Pseudomonadati</taxon>
        <taxon>Pseudomonadota</taxon>
        <taxon>Gammaproteobacteria</taxon>
        <taxon>Moraxellales</taxon>
        <taxon>Moraxellaceae</taxon>
        <taxon>Moraxella</taxon>
    </lineage>
</organism>
<proteinExistence type="predicted"/>
<name>L2F6Z9_9GAMM</name>
<reference evidence="1 2" key="1">
    <citation type="journal article" date="2013" name="Genome Announc.">
        <title>Genome Sequence of Moraxella macacae 0408225, a Novel Bacterial Species Isolated from a Cynomolgus Macaque with Epistaxis.</title>
        <authorList>
            <person name="Ladner J.T."/>
            <person name="Whitehouse C.A."/>
            <person name="Koroleva G.I."/>
            <person name="Palacios G.F."/>
        </authorList>
    </citation>
    <scope>NUCLEOTIDE SEQUENCE [LARGE SCALE GENOMIC DNA]</scope>
    <source>
        <strain evidence="1 2">0408225</strain>
    </source>
</reference>
<dbReference type="eggNOG" id="ENOG5032NAH">
    <property type="taxonomic scope" value="Bacteria"/>
</dbReference>
<evidence type="ECO:0000313" key="1">
    <source>
        <dbReference type="EMBL" id="ELA08817.1"/>
    </source>
</evidence>
<dbReference type="RefSeq" id="WP_009501193.1">
    <property type="nucleotide sequence ID" value="NZ_ANIN01000001.1"/>
</dbReference>
<accession>L2F6Z9</accession>
<comment type="caution">
    <text evidence="1">The sequence shown here is derived from an EMBL/GenBank/DDBJ whole genome shotgun (WGS) entry which is preliminary data.</text>
</comment>
<dbReference type="PATRIC" id="fig|1230338.3.peg.69"/>
<protein>
    <submittedName>
        <fullName evidence="1">Uncharacterized protein</fullName>
    </submittedName>
</protein>
<sequence>MDSASFTQNMQTFGEKMRDFLHDFSQQQLDFWLRSLAEFSRNGYDKLETSVEQEFFIPASQSQINQALDQFVTQNVDAVLDLHLDLHENWLRLYATVNIQGVFAKVAVNLRLVHAQLDARYQRFVFGQLSNTDVLSLYTDNYFKTKAIRLAVWFFHKVLKQDPLGMILGKINLVHQKEDILYLDLGRWLKNNNKIMGILKKVQVNHGFLAEEQLVLKANVNLSQMINFDAGKQLISEADNPNFIAQTQNESEQQN</sequence>
<dbReference type="OrthoDB" id="6656383at2"/>
<evidence type="ECO:0000313" key="2">
    <source>
        <dbReference type="Proteomes" id="UP000023795"/>
    </source>
</evidence>
<dbReference type="Proteomes" id="UP000023795">
    <property type="component" value="Unassembled WGS sequence"/>
</dbReference>
<keyword evidence="2" id="KW-1185">Reference proteome</keyword>
<dbReference type="AlphaFoldDB" id="L2F6Z9"/>
<gene>
    <name evidence="1" type="ORF">MOMA_00355</name>
</gene>
<dbReference type="EMBL" id="ANIN01000001">
    <property type="protein sequence ID" value="ELA08817.1"/>
    <property type="molecule type" value="Genomic_DNA"/>
</dbReference>